<feature type="transmembrane region" description="Helical" evidence="2">
    <location>
        <begin position="61"/>
        <end position="78"/>
    </location>
</feature>
<evidence type="ECO:0000256" key="2">
    <source>
        <dbReference type="SAM" id="Phobius"/>
    </source>
</evidence>
<dbReference type="OrthoDB" id="10577450at2759"/>
<dbReference type="Proteomes" id="UP000232323">
    <property type="component" value="Unassembled WGS sequence"/>
</dbReference>
<comment type="caution">
    <text evidence="3">The sequence shown here is derived from an EMBL/GenBank/DDBJ whole genome shotgun (WGS) entry which is preliminary data.</text>
</comment>
<evidence type="ECO:0000313" key="3">
    <source>
        <dbReference type="EMBL" id="GAX85682.1"/>
    </source>
</evidence>
<name>A0A250XRX0_9CHLO</name>
<evidence type="ECO:0000313" key="4">
    <source>
        <dbReference type="Proteomes" id="UP000232323"/>
    </source>
</evidence>
<dbReference type="AlphaFoldDB" id="A0A250XRX0"/>
<protein>
    <submittedName>
        <fullName evidence="3">Uncharacterized protein</fullName>
    </submittedName>
</protein>
<keyword evidence="4" id="KW-1185">Reference proteome</keyword>
<keyword evidence="2" id="KW-0812">Transmembrane</keyword>
<dbReference type="InterPro" id="IPR043872">
    <property type="entry name" value="DUF5832"/>
</dbReference>
<dbReference type="Pfam" id="PF19150">
    <property type="entry name" value="DUF5832"/>
    <property type="match status" value="1"/>
</dbReference>
<dbReference type="EMBL" id="BEGY01000184">
    <property type="protein sequence ID" value="GAX85682.1"/>
    <property type="molecule type" value="Genomic_DNA"/>
</dbReference>
<proteinExistence type="predicted"/>
<feature type="region of interest" description="Disordered" evidence="1">
    <location>
        <begin position="403"/>
        <end position="432"/>
    </location>
</feature>
<evidence type="ECO:0000256" key="1">
    <source>
        <dbReference type="SAM" id="MobiDB-lite"/>
    </source>
</evidence>
<reference evidence="3 4" key="1">
    <citation type="submission" date="2017-08" db="EMBL/GenBank/DDBJ databases">
        <title>Acidophilic green algal genome provides insights into adaptation to an acidic environment.</title>
        <authorList>
            <person name="Hirooka S."/>
            <person name="Hirose Y."/>
            <person name="Kanesaki Y."/>
            <person name="Higuchi S."/>
            <person name="Fujiwara T."/>
            <person name="Onuma R."/>
            <person name="Era A."/>
            <person name="Ohbayashi R."/>
            <person name="Uzuka A."/>
            <person name="Nozaki H."/>
            <person name="Yoshikawa H."/>
            <person name="Miyagishima S.Y."/>
        </authorList>
    </citation>
    <scope>NUCLEOTIDE SEQUENCE [LARGE SCALE GENOMIC DNA]</scope>
    <source>
        <strain evidence="3 4">NIES-2499</strain>
    </source>
</reference>
<keyword evidence="2" id="KW-0472">Membrane</keyword>
<keyword evidence="2" id="KW-1133">Transmembrane helix</keyword>
<sequence>MMSIGQDGKNVGIAPKVVYGLVLALSVVMLILNAWFLYYVYELEKRGCKCALGWRRTFIEVYLALFFLSIVVGFFLSVDGGKWMALAMSILLLVYVVVTRQFIDQMRQTHCTCAETDAFNWLNIINWIFILESPGRPTSFIVKKRLKAIWTTVTHITMSVISNDDRRVPVSEVDYLEEDPPLAGQRFACMSFLSPKDAVASREAFGISKFHERLATDVAEMLDQVQEVFADNISIQETVSLLRERHALLWDPKALQQELRSFEDENSERLNEEFVETFSKYNTCVHAFKVRGVFSTQEEAMKRVSKLKSLDSRIRVFVTSVGMWCPWNPGSKGVPDQEYEETEVNTLMKKYNEMQDEKDALFASRKDFKMKAMEQSRDVWLERIKAGARAQAMVDRESVRIEDAGVEEASVEEASVEEASVEEASVDDAGVE</sequence>
<feature type="transmembrane region" description="Helical" evidence="2">
    <location>
        <begin position="84"/>
        <end position="103"/>
    </location>
</feature>
<gene>
    <name evidence="3" type="ORF">CEUSTIGMA_g13096.t1</name>
</gene>
<feature type="transmembrane region" description="Helical" evidence="2">
    <location>
        <begin position="17"/>
        <end position="41"/>
    </location>
</feature>
<accession>A0A250XRX0</accession>
<feature type="compositionally biased region" description="Acidic residues" evidence="1">
    <location>
        <begin position="404"/>
        <end position="432"/>
    </location>
</feature>
<organism evidence="3 4">
    <name type="scientific">Chlamydomonas eustigma</name>
    <dbReference type="NCBI Taxonomy" id="1157962"/>
    <lineage>
        <taxon>Eukaryota</taxon>
        <taxon>Viridiplantae</taxon>
        <taxon>Chlorophyta</taxon>
        <taxon>core chlorophytes</taxon>
        <taxon>Chlorophyceae</taxon>
        <taxon>CS clade</taxon>
        <taxon>Chlamydomonadales</taxon>
        <taxon>Chlamydomonadaceae</taxon>
        <taxon>Chlamydomonas</taxon>
    </lineage>
</organism>